<accession>A0A8J2RVH0</accession>
<dbReference type="SUPFAM" id="SSF56112">
    <property type="entry name" value="Protein kinase-like (PK-like)"/>
    <property type="match status" value="3"/>
</dbReference>
<dbReference type="InterPro" id="IPR008271">
    <property type="entry name" value="Ser/Thr_kinase_AS"/>
</dbReference>
<dbReference type="GO" id="GO:0051082">
    <property type="term" value="F:unfolded protein binding"/>
    <property type="evidence" value="ECO:0007669"/>
    <property type="project" value="TreeGrafter"/>
</dbReference>
<dbReference type="GO" id="GO:0004521">
    <property type="term" value="F:RNA endonuclease activity"/>
    <property type="evidence" value="ECO:0007669"/>
    <property type="project" value="InterPro"/>
</dbReference>
<dbReference type="Gene3D" id="1.25.40.20">
    <property type="entry name" value="Ankyrin repeat-containing domain"/>
    <property type="match status" value="1"/>
</dbReference>
<dbReference type="Gene3D" id="3.30.200.20">
    <property type="entry name" value="Phosphorylase Kinase, domain 1"/>
    <property type="match status" value="2"/>
</dbReference>
<keyword evidence="2 4" id="KW-0067">ATP-binding</keyword>
<dbReference type="GO" id="GO:1990604">
    <property type="term" value="C:IRE1-TRAF2-ASK1 complex"/>
    <property type="evidence" value="ECO:0007669"/>
    <property type="project" value="TreeGrafter"/>
</dbReference>
<sequence>MKIKIGDVIARGVFNGHWHNEPVAVKRMKLDERSATIRKQELMVNLHPNVVSLLYKEDVEEFRYYAMQLCKSTLEKSLSESDCYMGPLPIPEDILCQLADGLEYLHEKKLFHGNLKPSNALVYINRTEKGKEALMKWSLPGLSTKPMKEKEIYAMGFGDLETSELSFAELCLADVFAEGVTFAYFLSEGKYQLDLEPSHPDNVAVIDKIPSPGAGTLILKMLSENLKDRISSSDVAKELRRIKEKLGEDLMVLRDDSSTLASRKEINSYLGSGGYGQVHEGVWRRQRVAIKRIEAINYVIIIREEVLTKLEHPNVIPMYAILNDVDFRYFVMELCVASLDKLFKNEKGYNGPKLEDMPPPEDVFLQLAEGMSYIHKLNLSHRDIKPANVLIYVKQEKSNETSNNVILKWGDFGSSKKVNIEGENSMSGFKFTYNWCSPEVLKSLFDDETDASKFNQKMIKSDIFSEGLVFACYLLEGEHLYGSSNDEIQRNLIDNNPINMPTIEKKHKQLSIVIKTMLETKPNLRPSSQEVTEQIASIKSLKEKAPVNPLKTQFDSKSIIGKGTTSTVHLGKFGPEGFQVAVKRKYLSKPEITFNETEEEQNQKKLILNLNHENIVKLYDVLSDSENYRLFTMEYCIASMDHIFLPPEGRKKYNGPLPNRGEVLIQLASGLEYIHSSGFSHGNIKPRSVLIANTNNKITMKWGNFKIWQTLTLGYDRKFENVQTYERVYARVYERAYLSEDESEDEWEDESEDESEHETEHETEHESEHKLENLREKFKKFKPNILGLNFSKSSGRFQTEFQTFLSSLKQMERDEYLRLRRNNPSKILRGYVNEQFQMESELERREFNICGKLTKLDSEMQDVCETGRIFIFYLSSGYMEFENFRREDEFHHFQVTSINCLNQLILEMVNAGVSSSEVVQRLQSMKKEMDDKFANLLTTNPPNLEEIKSMVEGIVDINRVDENGYTPLLRFIQMSKGDYLLEVISLLLQHGVDVNHKDKDGWNALYFLCYYHRDKDNLIEIINLLIKNGIDVKWKPNDENNILHYYCKNYKGDNFIDIVENFIKEGVEMVSDGVDARHLVNNPKYPIRKNVKQIIDLMNSLML</sequence>
<dbReference type="PROSITE" id="PS50011">
    <property type="entry name" value="PROTEIN_KINASE_DOM"/>
    <property type="match status" value="3"/>
</dbReference>
<dbReference type="InterPro" id="IPR045133">
    <property type="entry name" value="IRE1/2-like"/>
</dbReference>
<dbReference type="OrthoDB" id="8961570at2759"/>
<reference evidence="7" key="1">
    <citation type="submission" date="2021-11" db="EMBL/GenBank/DDBJ databases">
        <authorList>
            <person name="Schell T."/>
        </authorList>
    </citation>
    <scope>NUCLEOTIDE SEQUENCE</scope>
    <source>
        <strain evidence="7">M5</strain>
    </source>
</reference>
<dbReference type="GO" id="GO:0004674">
    <property type="term" value="F:protein serine/threonine kinase activity"/>
    <property type="evidence" value="ECO:0007669"/>
    <property type="project" value="InterPro"/>
</dbReference>
<feature type="compositionally biased region" description="Basic and acidic residues" evidence="5">
    <location>
        <begin position="758"/>
        <end position="770"/>
    </location>
</feature>
<feature type="binding site" evidence="4">
    <location>
        <position position="291"/>
    </location>
    <ligand>
        <name>ATP</name>
        <dbReference type="ChEBI" id="CHEBI:30616"/>
    </ligand>
</feature>
<gene>
    <name evidence="7" type="ORF">DGAL_LOCUS12645</name>
</gene>
<dbReference type="GO" id="GO:0070059">
    <property type="term" value="P:intrinsic apoptotic signaling pathway in response to endoplasmic reticulum stress"/>
    <property type="evidence" value="ECO:0007669"/>
    <property type="project" value="TreeGrafter"/>
</dbReference>
<dbReference type="InterPro" id="IPR011009">
    <property type="entry name" value="Kinase-like_dom_sf"/>
</dbReference>
<protein>
    <recommendedName>
        <fullName evidence="6">Protein kinase domain-containing protein</fullName>
    </recommendedName>
</protein>
<feature type="compositionally biased region" description="Acidic residues" evidence="5">
    <location>
        <begin position="741"/>
        <end position="757"/>
    </location>
</feature>
<feature type="domain" description="Protein kinase" evidence="6">
    <location>
        <begin position="1"/>
        <end position="246"/>
    </location>
</feature>
<evidence type="ECO:0000313" key="7">
    <source>
        <dbReference type="EMBL" id="CAH0109181.1"/>
    </source>
</evidence>
<proteinExistence type="predicted"/>
<dbReference type="PANTHER" id="PTHR13954:SF6">
    <property type="entry name" value="NON-SPECIFIC SERINE_THREONINE PROTEIN KINASE"/>
    <property type="match status" value="1"/>
</dbReference>
<feature type="domain" description="Protein kinase" evidence="6">
    <location>
        <begin position="264"/>
        <end position="538"/>
    </location>
</feature>
<dbReference type="EMBL" id="CAKKLH010000291">
    <property type="protein sequence ID" value="CAH0109181.1"/>
    <property type="molecule type" value="Genomic_DNA"/>
</dbReference>
<dbReference type="InterPro" id="IPR002110">
    <property type="entry name" value="Ankyrin_rpt"/>
</dbReference>
<evidence type="ECO:0000256" key="1">
    <source>
        <dbReference type="ARBA" id="ARBA00022741"/>
    </source>
</evidence>
<dbReference type="PANTHER" id="PTHR13954">
    <property type="entry name" value="IRE1-RELATED"/>
    <property type="match status" value="1"/>
</dbReference>
<evidence type="ECO:0000256" key="5">
    <source>
        <dbReference type="SAM" id="MobiDB-lite"/>
    </source>
</evidence>
<dbReference type="InterPro" id="IPR017441">
    <property type="entry name" value="Protein_kinase_ATP_BS"/>
</dbReference>
<evidence type="ECO:0000259" key="6">
    <source>
        <dbReference type="PROSITE" id="PS50011"/>
    </source>
</evidence>
<feature type="domain" description="Protein kinase" evidence="6">
    <location>
        <begin position="554"/>
        <end position="969"/>
    </location>
</feature>
<comment type="caution">
    <text evidence="7">The sequence shown here is derived from an EMBL/GenBank/DDBJ whole genome shotgun (WGS) entry which is preliminary data.</text>
</comment>
<feature type="binding site" evidence="4">
    <location>
        <position position="583"/>
    </location>
    <ligand>
        <name>ATP</name>
        <dbReference type="ChEBI" id="CHEBI:30616"/>
    </ligand>
</feature>
<dbReference type="InterPro" id="IPR036770">
    <property type="entry name" value="Ankyrin_rpt-contain_sf"/>
</dbReference>
<dbReference type="Pfam" id="PF00069">
    <property type="entry name" value="Pkinase"/>
    <property type="match status" value="3"/>
</dbReference>
<dbReference type="AlphaFoldDB" id="A0A8J2RVH0"/>
<evidence type="ECO:0000313" key="8">
    <source>
        <dbReference type="Proteomes" id="UP000789390"/>
    </source>
</evidence>
<feature type="region of interest" description="Disordered" evidence="5">
    <location>
        <begin position="741"/>
        <end position="770"/>
    </location>
</feature>
<dbReference type="Gene3D" id="1.10.510.10">
    <property type="entry name" value="Transferase(Phosphotransferase) domain 1"/>
    <property type="match status" value="3"/>
</dbReference>
<dbReference type="PROSITE" id="PS50088">
    <property type="entry name" value="ANK_REPEAT"/>
    <property type="match status" value="1"/>
</dbReference>
<keyword evidence="8" id="KW-1185">Reference proteome</keyword>
<dbReference type="GO" id="GO:0005524">
    <property type="term" value="F:ATP binding"/>
    <property type="evidence" value="ECO:0007669"/>
    <property type="project" value="UniProtKB-UniRule"/>
</dbReference>
<evidence type="ECO:0000256" key="3">
    <source>
        <dbReference type="PROSITE-ProRule" id="PRU00023"/>
    </source>
</evidence>
<dbReference type="InterPro" id="IPR000719">
    <property type="entry name" value="Prot_kinase_dom"/>
</dbReference>
<dbReference type="PROSITE" id="PS00108">
    <property type="entry name" value="PROTEIN_KINASE_ST"/>
    <property type="match status" value="1"/>
</dbReference>
<evidence type="ECO:0000256" key="4">
    <source>
        <dbReference type="PROSITE-ProRule" id="PRU10141"/>
    </source>
</evidence>
<name>A0A8J2RVH0_9CRUS</name>
<dbReference type="Proteomes" id="UP000789390">
    <property type="component" value="Unassembled WGS sequence"/>
</dbReference>
<organism evidence="7 8">
    <name type="scientific">Daphnia galeata</name>
    <dbReference type="NCBI Taxonomy" id="27404"/>
    <lineage>
        <taxon>Eukaryota</taxon>
        <taxon>Metazoa</taxon>
        <taxon>Ecdysozoa</taxon>
        <taxon>Arthropoda</taxon>
        <taxon>Crustacea</taxon>
        <taxon>Branchiopoda</taxon>
        <taxon>Diplostraca</taxon>
        <taxon>Cladocera</taxon>
        <taxon>Anomopoda</taxon>
        <taxon>Daphniidae</taxon>
        <taxon>Daphnia</taxon>
    </lineage>
</organism>
<dbReference type="Pfam" id="PF12796">
    <property type="entry name" value="Ank_2"/>
    <property type="match status" value="1"/>
</dbReference>
<dbReference type="PROSITE" id="PS00107">
    <property type="entry name" value="PROTEIN_KINASE_ATP"/>
    <property type="match status" value="2"/>
</dbReference>
<keyword evidence="3" id="KW-0040">ANK repeat</keyword>
<keyword evidence="1 4" id="KW-0547">Nucleotide-binding</keyword>
<evidence type="ECO:0000256" key="2">
    <source>
        <dbReference type="ARBA" id="ARBA00022840"/>
    </source>
</evidence>
<feature type="repeat" description="ANK" evidence="3">
    <location>
        <begin position="963"/>
        <end position="999"/>
    </location>
</feature>
<dbReference type="SUPFAM" id="SSF48403">
    <property type="entry name" value="Ankyrin repeat"/>
    <property type="match status" value="1"/>
</dbReference>
<dbReference type="GO" id="GO:0036498">
    <property type="term" value="P:IRE1-mediated unfolded protein response"/>
    <property type="evidence" value="ECO:0007669"/>
    <property type="project" value="TreeGrafter"/>
</dbReference>
<dbReference type="SMART" id="SM00220">
    <property type="entry name" value="S_TKc"/>
    <property type="match status" value="1"/>
</dbReference>
<dbReference type="SMART" id="SM00248">
    <property type="entry name" value="ANK"/>
    <property type="match status" value="3"/>
</dbReference>